<evidence type="ECO:0000313" key="2">
    <source>
        <dbReference type="EMBL" id="EFL25754.1"/>
    </source>
</evidence>
<name>D9WM51_9ACTN</name>
<dbReference type="InterPro" id="IPR045635">
    <property type="entry name" value="DUF6412"/>
</dbReference>
<dbReference type="STRING" id="457427.SSOG_05468"/>
<proteinExistence type="predicted"/>
<evidence type="ECO:0000256" key="1">
    <source>
        <dbReference type="SAM" id="MobiDB-lite"/>
    </source>
</evidence>
<dbReference type="Pfam" id="PF19950">
    <property type="entry name" value="DUF6412"/>
    <property type="match status" value="1"/>
</dbReference>
<feature type="compositionally biased region" description="Basic and acidic residues" evidence="1">
    <location>
        <begin position="76"/>
        <end position="91"/>
    </location>
</feature>
<dbReference type="HOGENOM" id="CLU_155931_0_0_11"/>
<evidence type="ECO:0000313" key="3">
    <source>
        <dbReference type="Proteomes" id="UP000003963"/>
    </source>
</evidence>
<dbReference type="AlphaFoldDB" id="D9WM51"/>
<feature type="region of interest" description="Disordered" evidence="1">
    <location>
        <begin position="76"/>
        <end position="106"/>
    </location>
</feature>
<dbReference type="Proteomes" id="UP000003963">
    <property type="component" value="Unassembled WGS sequence"/>
</dbReference>
<protein>
    <submittedName>
        <fullName evidence="2">Uncharacterized protein</fullName>
    </submittedName>
</protein>
<accession>D9WM51</accession>
<organism evidence="2 3">
    <name type="scientific">Streptomyces himastatinicus ATCC 53653</name>
    <dbReference type="NCBI Taxonomy" id="457427"/>
    <lineage>
        <taxon>Bacteria</taxon>
        <taxon>Bacillati</taxon>
        <taxon>Actinomycetota</taxon>
        <taxon>Actinomycetes</taxon>
        <taxon>Kitasatosporales</taxon>
        <taxon>Streptomycetaceae</taxon>
        <taxon>Streptomyces</taxon>
        <taxon>Streptomyces violaceusniger group</taxon>
    </lineage>
</organism>
<dbReference type="RefSeq" id="WP_009717556.1">
    <property type="nucleotide sequence ID" value="NZ_GG657754.1"/>
</dbReference>
<gene>
    <name evidence="2" type="ORF">SSOG_05468</name>
</gene>
<sequence>MTHRIELLRMHLGVLLFLLTGTLLTQTGLISAVALAATTAATAAVAAALLTCAVLAARARVPAPAGRIRTAIRDRERRTAFLPQRDPDAAGRPRPRAPGRRLPTAA</sequence>
<reference evidence="2 3" key="1">
    <citation type="submission" date="2009-02" db="EMBL/GenBank/DDBJ databases">
        <title>Annotation of Streptomyces hygroscopicus strain ATCC 53653.</title>
        <authorList>
            <consortium name="The Broad Institute Genome Sequencing Platform"/>
            <consortium name="Broad Institute Microbial Sequencing Center"/>
            <person name="Fischbach M."/>
            <person name="Godfrey P."/>
            <person name="Ward D."/>
            <person name="Young S."/>
            <person name="Zeng Q."/>
            <person name="Koehrsen M."/>
            <person name="Alvarado L."/>
            <person name="Berlin A.M."/>
            <person name="Bochicchio J."/>
            <person name="Borenstein D."/>
            <person name="Chapman S.B."/>
            <person name="Chen Z."/>
            <person name="Engels R."/>
            <person name="Freedman E."/>
            <person name="Gellesch M."/>
            <person name="Goldberg J."/>
            <person name="Griggs A."/>
            <person name="Gujja S."/>
            <person name="Heilman E.R."/>
            <person name="Heiman D.I."/>
            <person name="Hepburn T.A."/>
            <person name="Howarth C."/>
            <person name="Jen D."/>
            <person name="Larson L."/>
            <person name="Lewis B."/>
            <person name="Mehta T."/>
            <person name="Park D."/>
            <person name="Pearson M."/>
            <person name="Richards J."/>
            <person name="Roberts A."/>
            <person name="Saif S."/>
            <person name="Shea T.D."/>
            <person name="Shenoy N."/>
            <person name="Sisk P."/>
            <person name="Stolte C."/>
            <person name="Sykes S.N."/>
            <person name="Thomson T."/>
            <person name="Walk T."/>
            <person name="White J."/>
            <person name="Yandava C."/>
            <person name="Straight P."/>
            <person name="Clardy J."/>
            <person name="Hung D."/>
            <person name="Kolter R."/>
            <person name="Mekalanos J."/>
            <person name="Walker S."/>
            <person name="Walsh C.T."/>
            <person name="Wieland-Brown L.C."/>
            <person name="Haas B."/>
            <person name="Nusbaum C."/>
            <person name="Birren B."/>
        </authorList>
    </citation>
    <scope>NUCLEOTIDE SEQUENCE [LARGE SCALE GENOMIC DNA]</scope>
    <source>
        <strain evidence="2 3">ATCC 53653</strain>
    </source>
</reference>
<dbReference type="EMBL" id="GG657754">
    <property type="protein sequence ID" value="EFL25754.1"/>
    <property type="molecule type" value="Genomic_DNA"/>
</dbReference>
<keyword evidence="3" id="KW-1185">Reference proteome</keyword>